<dbReference type="InterPro" id="IPR049730">
    <property type="entry name" value="SNF2/RAD54-like_C"/>
</dbReference>
<dbReference type="PROSITE" id="PS51192">
    <property type="entry name" value="HELICASE_ATP_BIND_1"/>
    <property type="match status" value="1"/>
</dbReference>
<dbReference type="SMART" id="SM00487">
    <property type="entry name" value="DEXDc"/>
    <property type="match status" value="1"/>
</dbReference>
<evidence type="ECO:0000256" key="2">
    <source>
        <dbReference type="SAM" id="MobiDB-lite"/>
    </source>
</evidence>
<protein>
    <submittedName>
        <fullName evidence="5">ATP-dependent helicase</fullName>
    </submittedName>
</protein>
<keyword evidence="6" id="KW-1185">Reference proteome</keyword>
<dbReference type="Proteomes" id="UP000823521">
    <property type="component" value="Unassembled WGS sequence"/>
</dbReference>
<dbReference type="InterPro" id="IPR022138">
    <property type="entry name" value="DUF3670"/>
</dbReference>
<gene>
    <name evidence="5" type="ORF">GSF22_32290</name>
</gene>
<dbReference type="InterPro" id="IPR014001">
    <property type="entry name" value="Helicase_ATP-bd"/>
</dbReference>
<organism evidence="5 6">
    <name type="scientific">Micromonospora echinofusca</name>
    <dbReference type="NCBI Taxonomy" id="47858"/>
    <lineage>
        <taxon>Bacteria</taxon>
        <taxon>Bacillati</taxon>
        <taxon>Actinomycetota</taxon>
        <taxon>Actinomycetes</taxon>
        <taxon>Micromonosporales</taxon>
        <taxon>Micromonosporaceae</taxon>
        <taxon>Micromonospora</taxon>
    </lineage>
</organism>
<dbReference type="SMART" id="SM00490">
    <property type="entry name" value="HELICc"/>
    <property type="match status" value="1"/>
</dbReference>
<dbReference type="Gene3D" id="3.40.50.10810">
    <property type="entry name" value="Tandem AAA-ATPase domain"/>
    <property type="match status" value="1"/>
</dbReference>
<feature type="domain" description="Helicase C-terminal" evidence="4">
    <location>
        <begin position="593"/>
        <end position="752"/>
    </location>
</feature>
<evidence type="ECO:0000259" key="4">
    <source>
        <dbReference type="PROSITE" id="PS51194"/>
    </source>
</evidence>
<accession>A0ABS3W1K4</accession>
<evidence type="ECO:0000256" key="1">
    <source>
        <dbReference type="ARBA" id="ARBA00022801"/>
    </source>
</evidence>
<comment type="caution">
    <text evidence="5">The sequence shown here is derived from an EMBL/GenBank/DDBJ whole genome shotgun (WGS) entry which is preliminary data.</text>
</comment>
<keyword evidence="1" id="KW-0378">Hydrolase</keyword>
<feature type="non-terminal residue" evidence="5">
    <location>
        <position position="1"/>
    </location>
</feature>
<dbReference type="PANTHER" id="PTHR10799">
    <property type="entry name" value="SNF2/RAD54 HELICASE FAMILY"/>
    <property type="match status" value="1"/>
</dbReference>
<keyword evidence="5" id="KW-0347">Helicase</keyword>
<reference evidence="5 6" key="1">
    <citation type="submission" date="2019-12" db="EMBL/GenBank/DDBJ databases">
        <title>Whole genome sequencing of endophytic Actinobacterium Micromonospora sp. MPMI6T.</title>
        <authorList>
            <person name="Evv R."/>
            <person name="Podile A.R."/>
        </authorList>
    </citation>
    <scope>NUCLEOTIDE SEQUENCE [LARGE SCALE GENOMIC DNA]</scope>
    <source>
        <strain evidence="5 6">MPMI6</strain>
    </source>
</reference>
<feature type="region of interest" description="Disordered" evidence="2">
    <location>
        <begin position="1"/>
        <end position="27"/>
    </location>
</feature>
<proteinExistence type="predicted"/>
<dbReference type="InterPro" id="IPR038718">
    <property type="entry name" value="SNF2-like_sf"/>
</dbReference>
<keyword evidence="5" id="KW-0067">ATP-binding</keyword>
<dbReference type="Pfam" id="PF00176">
    <property type="entry name" value="SNF2-rel_dom"/>
    <property type="match status" value="1"/>
</dbReference>
<dbReference type="Gene3D" id="3.40.50.300">
    <property type="entry name" value="P-loop containing nucleotide triphosphate hydrolases"/>
    <property type="match status" value="1"/>
</dbReference>
<evidence type="ECO:0000313" key="6">
    <source>
        <dbReference type="Proteomes" id="UP000823521"/>
    </source>
</evidence>
<dbReference type="CDD" id="cd18793">
    <property type="entry name" value="SF2_C_SNF"/>
    <property type="match status" value="1"/>
</dbReference>
<dbReference type="RefSeq" id="WP_208817714.1">
    <property type="nucleotide sequence ID" value="NZ_WVUH01000540.1"/>
</dbReference>
<evidence type="ECO:0000313" key="5">
    <source>
        <dbReference type="EMBL" id="MBO4210638.1"/>
    </source>
</evidence>
<dbReference type="SUPFAM" id="SSF52540">
    <property type="entry name" value="P-loop containing nucleoside triphosphate hydrolases"/>
    <property type="match status" value="2"/>
</dbReference>
<keyword evidence="5" id="KW-0547">Nucleotide-binding</keyword>
<dbReference type="InterPro" id="IPR027417">
    <property type="entry name" value="P-loop_NTPase"/>
</dbReference>
<evidence type="ECO:0000259" key="3">
    <source>
        <dbReference type="PROSITE" id="PS51192"/>
    </source>
</evidence>
<dbReference type="GO" id="GO:0004386">
    <property type="term" value="F:helicase activity"/>
    <property type="evidence" value="ECO:0007669"/>
    <property type="project" value="UniProtKB-KW"/>
</dbReference>
<dbReference type="PROSITE" id="PS51194">
    <property type="entry name" value="HELICASE_CTER"/>
    <property type="match status" value="1"/>
</dbReference>
<sequence length="761" mass="82192">PEPAGPDRYGAPDAVDPDRYGDPDPVDAGDLRDWAREVAAGVDTGLRVALRLEIRGGIGTTPVTAVVRLRSLADPTLIRDAATLWAGTGHGLGDRATFEAMLAVRRAAVVWPPLARLLDVAVPAELELADDEVADLLDGAAARLAAAGIDLAWPAQLSHDLGARILVRAPGPPPVGVADFFRRVTPVPVSWQLTLADTPLDDAETDLLTGGRPVARIRDRWVLVPPVLAARARARLLDPLPAYDALAEVLTGTREVDGAPVPVVADGWLAALHERIAEPDAGPEPLTVPADLHATLRDYQRRGLRWLDRMTSLGFGGCLADDMGLGKTVTVIALHLHRQRDPATAGATLVVCPASLLGNWEREINRFAPGTPVRRHHGAGRSLAGLTGGFVLTSYGTMRLDATTLAGHPWRLLVADEAQHVKNRRSDTARALRHIPATARVALTGTPVENDLTDLWSILDWTTPGLLGGAVAFRTRWSRPGAADRDDAALRRLSRTVRPFLLRRRKSDPGIAPELPPRTVTDHAVPLSAEQATLYRRVVAGTMAEIRAGGPGIARRGRVLTLLTGLKQVCNHPAHHLREPSVGPPGRSGKLQLLDELLDTILAGDGAVLVFTQYVRMARLLADHLAGRGIPAQLLHGGTPVARREELVRRFQDGEVPVFLLSLRAAGTGLNLTRADHVVHYDRWWNPAVEDQATDRAYRIGQTRPVQVHRFRTEGTLEDRIADLLTGKRGLAEAVFRNGPGALTELSDAELLRLVQLDDQE</sequence>
<dbReference type="Pfam" id="PF00271">
    <property type="entry name" value="Helicase_C"/>
    <property type="match status" value="1"/>
</dbReference>
<dbReference type="EMBL" id="WVUH01000540">
    <property type="protein sequence ID" value="MBO4210638.1"/>
    <property type="molecule type" value="Genomic_DNA"/>
</dbReference>
<dbReference type="Pfam" id="PF12419">
    <property type="entry name" value="DUF3670"/>
    <property type="match status" value="1"/>
</dbReference>
<dbReference type="InterPro" id="IPR001650">
    <property type="entry name" value="Helicase_C-like"/>
</dbReference>
<feature type="domain" description="Helicase ATP-binding" evidence="3">
    <location>
        <begin position="308"/>
        <end position="465"/>
    </location>
</feature>
<dbReference type="InterPro" id="IPR000330">
    <property type="entry name" value="SNF2_N"/>
</dbReference>
<name>A0ABS3W1K4_MICEH</name>